<reference evidence="3" key="1">
    <citation type="submission" date="2019-07" db="EMBL/GenBank/DDBJ databases">
        <title>De Novo Assembly of kiwifruit Actinidia rufa.</title>
        <authorList>
            <person name="Sugita-Konishi S."/>
            <person name="Sato K."/>
            <person name="Mori E."/>
            <person name="Abe Y."/>
            <person name="Kisaki G."/>
            <person name="Hamano K."/>
            <person name="Suezawa K."/>
            <person name="Otani M."/>
            <person name="Fukuda T."/>
            <person name="Manabe T."/>
            <person name="Gomi K."/>
            <person name="Tabuchi M."/>
            <person name="Akimitsu K."/>
            <person name="Kataoka I."/>
        </authorList>
    </citation>
    <scope>NUCLEOTIDE SEQUENCE [LARGE SCALE GENOMIC DNA]</scope>
    <source>
        <strain evidence="3">cv. Fuchu</strain>
    </source>
</reference>
<feature type="region of interest" description="Disordered" evidence="1">
    <location>
        <begin position="1"/>
        <end position="57"/>
    </location>
</feature>
<gene>
    <name evidence="2" type="ORF">Acr_00g0069660</name>
</gene>
<accession>A0A7J0DR83</accession>
<dbReference type="Proteomes" id="UP000585474">
    <property type="component" value="Unassembled WGS sequence"/>
</dbReference>
<dbReference type="EMBL" id="BJWL01000356">
    <property type="protein sequence ID" value="GFS40642.1"/>
    <property type="molecule type" value="Genomic_DNA"/>
</dbReference>
<protein>
    <submittedName>
        <fullName evidence="2">Uncharacterized protein</fullName>
    </submittedName>
</protein>
<feature type="region of interest" description="Disordered" evidence="1">
    <location>
        <begin position="98"/>
        <end position="144"/>
    </location>
</feature>
<feature type="compositionally biased region" description="Basic and acidic residues" evidence="1">
    <location>
        <begin position="98"/>
        <end position="107"/>
    </location>
</feature>
<feature type="compositionally biased region" description="Polar residues" evidence="1">
    <location>
        <begin position="43"/>
        <end position="57"/>
    </location>
</feature>
<sequence length="500" mass="56727">MASKSNDDFGSHKTHREHLHVPKTLGDRGDKLLANAQRVGKTPSRQRPGQLPPSSEYDSWDITIRHMETQLTKLMQILLANNIIKPTLGVGEGLFEIRSDRRNDPPRCRRKEKQVKSNAEAKSQSDNKSVVSRKHRTPPSQTYHGVDLRETLNAKWTITKIYGQNCWGAAERIEGMDSLKKFTPPKFTLYDGKSNPRSHVSHIKQMTISMHLCAKCFYQVWGDLGLKWFDKLPIGSIESFHHLIESFVTRTLSRVKMFAQLKDDVHQVERAMGSSSQGNGSFKKRRESPATYEGHLVQKGHLKEYVDQAKTQAEEDEFRPNPRGPKAFNIQRQKYDVTRSKVRHELEKGSSELIASSNALHLSNFFTSLICCLVHVLFLHRSPAKSRVNRLQAGLVAPPPNLGWMLHMSTELFQASKITFMKNAWVKLGHLSLISVTSSVVATVKYSFIHWANGYLLKLSQISLNLVKFFSGSISLELGLGSIINISFESCFFHDEILHS</sequence>
<feature type="compositionally biased region" description="Polar residues" evidence="1">
    <location>
        <begin position="116"/>
        <end position="130"/>
    </location>
</feature>
<comment type="caution">
    <text evidence="2">The sequence shown here is derived from an EMBL/GenBank/DDBJ whole genome shotgun (WGS) entry which is preliminary data.</text>
</comment>
<proteinExistence type="predicted"/>
<organism evidence="2 3">
    <name type="scientific">Actinidia rufa</name>
    <dbReference type="NCBI Taxonomy" id="165716"/>
    <lineage>
        <taxon>Eukaryota</taxon>
        <taxon>Viridiplantae</taxon>
        <taxon>Streptophyta</taxon>
        <taxon>Embryophyta</taxon>
        <taxon>Tracheophyta</taxon>
        <taxon>Spermatophyta</taxon>
        <taxon>Magnoliopsida</taxon>
        <taxon>eudicotyledons</taxon>
        <taxon>Gunneridae</taxon>
        <taxon>Pentapetalae</taxon>
        <taxon>asterids</taxon>
        <taxon>Ericales</taxon>
        <taxon>Actinidiaceae</taxon>
        <taxon>Actinidia</taxon>
    </lineage>
</organism>
<feature type="compositionally biased region" description="Basic and acidic residues" evidence="1">
    <location>
        <begin position="1"/>
        <end position="11"/>
    </location>
</feature>
<evidence type="ECO:0000313" key="2">
    <source>
        <dbReference type="EMBL" id="GFS40642.1"/>
    </source>
</evidence>
<evidence type="ECO:0000313" key="3">
    <source>
        <dbReference type="Proteomes" id="UP000585474"/>
    </source>
</evidence>
<evidence type="ECO:0000256" key="1">
    <source>
        <dbReference type="SAM" id="MobiDB-lite"/>
    </source>
</evidence>
<keyword evidence="3" id="KW-1185">Reference proteome</keyword>
<dbReference type="AlphaFoldDB" id="A0A7J0DR83"/>
<name>A0A7J0DR83_9ERIC</name>